<name>G7TEN1_XANOB</name>
<dbReference type="EMBL" id="CP003057">
    <property type="protein sequence ID" value="AEQ95211.1"/>
    <property type="molecule type" value="Genomic_DNA"/>
</dbReference>
<dbReference type="HOGENOM" id="CLU_3159370_0_0_6"/>
<sequence>MSLCHWISLPSWEHHLAAMKRLTRDQVRRVAAPGTPGTECGISRRRAS</sequence>
<dbReference type="AlphaFoldDB" id="G7TEN1"/>
<dbReference type="KEGG" id="xor:XOC_1004"/>
<proteinExistence type="predicted"/>
<accession>G7TEN1</accession>
<dbReference type="Proteomes" id="UP000008851">
    <property type="component" value="Chromosome"/>
</dbReference>
<evidence type="ECO:0000313" key="2">
    <source>
        <dbReference type="Proteomes" id="UP000008851"/>
    </source>
</evidence>
<reference evidence="1 2" key="1">
    <citation type="journal article" date="2011" name="J. Bacteriol.">
        <title>Two new complete genome sequences offer insight into host and tissue specificity of plant pathogenic Xanthomonas spp.</title>
        <authorList>
            <person name="Bogdanove A.J."/>
            <person name="Koebnik R."/>
            <person name="Lu H."/>
            <person name="Furutani A."/>
            <person name="Angiuoli S.V."/>
            <person name="Patil P.B."/>
            <person name="Van Sluys M.A."/>
            <person name="Ryan R.P."/>
            <person name="Meyer D.F."/>
            <person name="Han S.W."/>
            <person name="Aparna G."/>
            <person name="Rajaram M."/>
            <person name="Delcher A.L."/>
            <person name="Phillippy A.M."/>
            <person name="Puiu D."/>
            <person name="Schatz M.C."/>
            <person name="Shumway M."/>
            <person name="Sommer D.D."/>
            <person name="Trapnell C."/>
            <person name="Benahmed F."/>
            <person name="Dimitrov G."/>
            <person name="Madupu R."/>
            <person name="Radune D."/>
            <person name="Sullivan S."/>
            <person name="Jha G."/>
            <person name="Ishihara H."/>
            <person name="Lee S.W."/>
            <person name="Pandey A."/>
            <person name="Sharma V."/>
            <person name="Sriariyanun M."/>
            <person name="Szurek B."/>
            <person name="Vera-Cruz C.M."/>
            <person name="Dorman K.S."/>
            <person name="Ronald P.C."/>
            <person name="Verdier V."/>
            <person name="Dow J.M."/>
            <person name="Sonti R.V."/>
            <person name="Tsuge S."/>
            <person name="Brendel V.P."/>
            <person name="Rabinowicz P.D."/>
            <person name="Leach J.E."/>
            <person name="White F.F."/>
            <person name="Salzberg S.L."/>
        </authorList>
    </citation>
    <scope>NUCLEOTIDE SEQUENCE [LARGE SCALE GENOMIC DNA]</scope>
    <source>
        <strain evidence="1 2">BLS256</strain>
    </source>
</reference>
<organism evidence="1 2">
    <name type="scientific">Xanthomonas oryzae pv. oryzicola (strain BLS256)</name>
    <dbReference type="NCBI Taxonomy" id="383407"/>
    <lineage>
        <taxon>Bacteria</taxon>
        <taxon>Pseudomonadati</taxon>
        <taxon>Pseudomonadota</taxon>
        <taxon>Gammaproteobacteria</taxon>
        <taxon>Lysobacterales</taxon>
        <taxon>Lysobacteraceae</taxon>
        <taxon>Xanthomonas</taxon>
    </lineage>
</organism>
<protein>
    <submittedName>
        <fullName evidence="1">Uncharacterized protein</fullName>
    </submittedName>
</protein>
<gene>
    <name evidence="1" type="ORF">XOC_1004</name>
</gene>
<evidence type="ECO:0000313" key="1">
    <source>
        <dbReference type="EMBL" id="AEQ95211.1"/>
    </source>
</evidence>